<dbReference type="AlphaFoldDB" id="A0A428TSD8"/>
<evidence type="ECO:0000256" key="4">
    <source>
        <dbReference type="ARBA" id="ARBA00022833"/>
    </source>
</evidence>
<dbReference type="GO" id="GO:0004089">
    <property type="term" value="F:carbonate dehydratase activity"/>
    <property type="evidence" value="ECO:0007669"/>
    <property type="project" value="UniProtKB-EC"/>
</dbReference>
<dbReference type="Gene3D" id="3.10.200.10">
    <property type="entry name" value="Alpha carbonic anhydrase"/>
    <property type="match status" value="1"/>
</dbReference>
<evidence type="ECO:0000313" key="10">
    <source>
        <dbReference type="EMBL" id="RSM04958.1"/>
    </source>
</evidence>
<keyword evidence="8" id="KW-0732">Signal</keyword>
<dbReference type="CDD" id="cd03124">
    <property type="entry name" value="alpha_CA_prokaryotic_like"/>
    <property type="match status" value="1"/>
</dbReference>
<dbReference type="PANTHER" id="PTHR18952:SF265">
    <property type="entry name" value="CARBONIC ANHYDRASE"/>
    <property type="match status" value="1"/>
</dbReference>
<dbReference type="GO" id="GO:0008270">
    <property type="term" value="F:zinc ion binding"/>
    <property type="evidence" value="ECO:0007669"/>
    <property type="project" value="InterPro"/>
</dbReference>
<dbReference type="SMART" id="SM01057">
    <property type="entry name" value="Carb_anhydrase"/>
    <property type="match status" value="1"/>
</dbReference>
<accession>A0A428TSD8</accession>
<protein>
    <recommendedName>
        <fullName evidence="2">carbonic anhydrase</fullName>
        <ecNumber evidence="2">4.2.1.1</ecNumber>
    </recommendedName>
</protein>
<feature type="domain" description="Alpha-carbonic anhydrase" evidence="9">
    <location>
        <begin position="40"/>
        <end position="319"/>
    </location>
</feature>
<dbReference type="EMBL" id="NIZV01000143">
    <property type="protein sequence ID" value="RSM04958.1"/>
    <property type="molecule type" value="Genomic_DNA"/>
</dbReference>
<feature type="chain" id="PRO_5019170604" description="carbonic anhydrase" evidence="8">
    <location>
        <begin position="21"/>
        <end position="319"/>
    </location>
</feature>
<gene>
    <name evidence="10" type="ORF">CDV31_009759</name>
</gene>
<dbReference type="Pfam" id="PF00194">
    <property type="entry name" value="Carb_anhydrase"/>
    <property type="match status" value="1"/>
</dbReference>
<dbReference type="Proteomes" id="UP000288429">
    <property type="component" value="Unassembled WGS sequence"/>
</dbReference>
<dbReference type="InterPro" id="IPR036398">
    <property type="entry name" value="CA_dom_sf"/>
</dbReference>
<evidence type="ECO:0000256" key="5">
    <source>
        <dbReference type="ARBA" id="ARBA00023239"/>
    </source>
</evidence>
<keyword evidence="3" id="KW-0479">Metal-binding</keyword>
<evidence type="ECO:0000256" key="3">
    <source>
        <dbReference type="ARBA" id="ARBA00022723"/>
    </source>
</evidence>
<comment type="catalytic activity">
    <reaction evidence="6">
        <text>hydrogencarbonate + H(+) = CO2 + H2O</text>
        <dbReference type="Rhea" id="RHEA:10748"/>
        <dbReference type="ChEBI" id="CHEBI:15377"/>
        <dbReference type="ChEBI" id="CHEBI:15378"/>
        <dbReference type="ChEBI" id="CHEBI:16526"/>
        <dbReference type="ChEBI" id="CHEBI:17544"/>
        <dbReference type="EC" id="4.2.1.1"/>
    </reaction>
</comment>
<evidence type="ECO:0000256" key="7">
    <source>
        <dbReference type="SAM" id="MobiDB-lite"/>
    </source>
</evidence>
<dbReference type="PROSITE" id="PS51144">
    <property type="entry name" value="ALPHA_CA_2"/>
    <property type="match status" value="1"/>
</dbReference>
<feature type="region of interest" description="Disordered" evidence="7">
    <location>
        <begin position="186"/>
        <end position="208"/>
    </location>
</feature>
<name>A0A428TSD8_9HYPO</name>
<dbReference type="EC" id="4.2.1.1" evidence="2"/>
<keyword evidence="4" id="KW-0862">Zinc</keyword>
<keyword evidence="5" id="KW-0456">Lyase</keyword>
<comment type="similarity">
    <text evidence="1">Belongs to the alpha-carbonic anhydrase family.</text>
</comment>
<evidence type="ECO:0000256" key="6">
    <source>
        <dbReference type="ARBA" id="ARBA00048348"/>
    </source>
</evidence>
<keyword evidence="11" id="KW-1185">Reference proteome</keyword>
<dbReference type="InterPro" id="IPR023561">
    <property type="entry name" value="Carbonic_anhydrase_a-class"/>
</dbReference>
<evidence type="ECO:0000259" key="9">
    <source>
        <dbReference type="PROSITE" id="PS51144"/>
    </source>
</evidence>
<comment type="caution">
    <text evidence="10">The sequence shown here is derived from an EMBL/GenBank/DDBJ whole genome shotgun (WGS) entry which is preliminary data.</text>
</comment>
<dbReference type="SUPFAM" id="SSF51069">
    <property type="entry name" value="Carbonic anhydrase"/>
    <property type="match status" value="1"/>
</dbReference>
<feature type="signal peptide" evidence="8">
    <location>
        <begin position="1"/>
        <end position="20"/>
    </location>
</feature>
<dbReference type="InterPro" id="IPR001148">
    <property type="entry name" value="CA_dom"/>
</dbReference>
<dbReference type="InterPro" id="IPR041891">
    <property type="entry name" value="Alpha_CA_prokaryot-like"/>
</dbReference>
<reference evidence="10 11" key="1">
    <citation type="submission" date="2017-06" db="EMBL/GenBank/DDBJ databases">
        <title>Cmopartive genomic analysis of Ambrosia Fusariam Clade fungi.</title>
        <authorList>
            <person name="Stajich J.E."/>
            <person name="Carrillo J."/>
            <person name="Kijimoto T."/>
            <person name="Eskalen A."/>
            <person name="O'Donnell K."/>
            <person name="Kasson M."/>
        </authorList>
    </citation>
    <scope>NUCLEOTIDE SEQUENCE [LARGE SCALE GENOMIC DNA]</scope>
    <source>
        <strain evidence="10 11">NRRL 20438</strain>
    </source>
</reference>
<sequence>MPAWSSLFTLLAASAPQVLASCAYGTHLHPRAEAGAFEEPKFGYNGIKGPVNWYSLDAANAMCATGKNQSPINMAKGSFNLIPASELTLDIPDFTEGAEFENLGTTVEIIAEEAGGGSLELGETSYELKQFHFHLPSEHLDNGTSMAMEMHMVWQSAEEDIAVIGVYIDLDDGATAAASASAKIHHARGNKGKMEKRSALEPRQSAATPSTVLETVLGSVDKIATPGATTHTEPLAMSEIVKLLTSGSFQSYAGSLTTPPCSEGVKWLVSNKKVSISTSTYLKARSVIGFNARYPQNAPGEENLLQLAADAEDAHEGDD</sequence>
<evidence type="ECO:0000256" key="8">
    <source>
        <dbReference type="SAM" id="SignalP"/>
    </source>
</evidence>
<evidence type="ECO:0000256" key="2">
    <source>
        <dbReference type="ARBA" id="ARBA00012925"/>
    </source>
</evidence>
<evidence type="ECO:0000313" key="11">
    <source>
        <dbReference type="Proteomes" id="UP000288429"/>
    </source>
</evidence>
<proteinExistence type="inferred from homology"/>
<dbReference type="PANTHER" id="PTHR18952">
    <property type="entry name" value="CARBONIC ANHYDRASE"/>
    <property type="match status" value="1"/>
</dbReference>
<evidence type="ECO:0000256" key="1">
    <source>
        <dbReference type="ARBA" id="ARBA00010718"/>
    </source>
</evidence>
<organism evidence="10 11">
    <name type="scientific">Fusarium ambrosium</name>
    <dbReference type="NCBI Taxonomy" id="131363"/>
    <lineage>
        <taxon>Eukaryota</taxon>
        <taxon>Fungi</taxon>
        <taxon>Dikarya</taxon>
        <taxon>Ascomycota</taxon>
        <taxon>Pezizomycotina</taxon>
        <taxon>Sordariomycetes</taxon>
        <taxon>Hypocreomycetidae</taxon>
        <taxon>Hypocreales</taxon>
        <taxon>Nectriaceae</taxon>
        <taxon>Fusarium</taxon>
        <taxon>Fusarium solani species complex</taxon>
    </lineage>
</organism>